<dbReference type="EMBL" id="VSRR010016026">
    <property type="protein sequence ID" value="MPC58829.1"/>
    <property type="molecule type" value="Genomic_DNA"/>
</dbReference>
<dbReference type="AlphaFoldDB" id="A0A5B7GMJ3"/>
<evidence type="ECO:0000313" key="3">
    <source>
        <dbReference type="Proteomes" id="UP000324222"/>
    </source>
</evidence>
<feature type="region of interest" description="Disordered" evidence="1">
    <location>
        <begin position="1"/>
        <end position="31"/>
    </location>
</feature>
<dbReference type="Proteomes" id="UP000324222">
    <property type="component" value="Unassembled WGS sequence"/>
</dbReference>
<evidence type="ECO:0000256" key="1">
    <source>
        <dbReference type="SAM" id="MobiDB-lite"/>
    </source>
</evidence>
<proteinExistence type="predicted"/>
<gene>
    <name evidence="2" type="ORF">E2C01_052838</name>
</gene>
<organism evidence="2 3">
    <name type="scientific">Portunus trituberculatus</name>
    <name type="common">Swimming crab</name>
    <name type="synonym">Neptunus trituberculatus</name>
    <dbReference type="NCBI Taxonomy" id="210409"/>
    <lineage>
        <taxon>Eukaryota</taxon>
        <taxon>Metazoa</taxon>
        <taxon>Ecdysozoa</taxon>
        <taxon>Arthropoda</taxon>
        <taxon>Crustacea</taxon>
        <taxon>Multicrustacea</taxon>
        <taxon>Malacostraca</taxon>
        <taxon>Eumalacostraca</taxon>
        <taxon>Eucarida</taxon>
        <taxon>Decapoda</taxon>
        <taxon>Pleocyemata</taxon>
        <taxon>Brachyura</taxon>
        <taxon>Eubrachyura</taxon>
        <taxon>Portunoidea</taxon>
        <taxon>Portunidae</taxon>
        <taxon>Portuninae</taxon>
        <taxon>Portunus</taxon>
    </lineage>
</organism>
<reference evidence="2 3" key="1">
    <citation type="submission" date="2019-05" db="EMBL/GenBank/DDBJ databases">
        <title>Another draft genome of Portunus trituberculatus and its Hox gene families provides insights of decapod evolution.</title>
        <authorList>
            <person name="Jeong J.-H."/>
            <person name="Song I."/>
            <person name="Kim S."/>
            <person name="Choi T."/>
            <person name="Kim D."/>
            <person name="Ryu S."/>
            <person name="Kim W."/>
        </authorList>
    </citation>
    <scope>NUCLEOTIDE SEQUENCE [LARGE SCALE GENOMIC DNA]</scope>
    <source>
        <tissue evidence="2">Muscle</tissue>
    </source>
</reference>
<sequence>MTPKGLISDENKKTGESASVSEPQLSTRGFTGITPGQKLQKHFMDCDSSSDDLPPPLHPSPLLFLVIHHQLPLTVCTNQNCKKIH</sequence>
<comment type="caution">
    <text evidence="2">The sequence shown here is derived from an EMBL/GenBank/DDBJ whole genome shotgun (WGS) entry which is preliminary data.</text>
</comment>
<accession>A0A5B7GMJ3</accession>
<feature type="compositionally biased region" description="Polar residues" evidence="1">
    <location>
        <begin position="16"/>
        <end position="29"/>
    </location>
</feature>
<keyword evidence="3" id="KW-1185">Reference proteome</keyword>
<evidence type="ECO:0000313" key="2">
    <source>
        <dbReference type="EMBL" id="MPC58829.1"/>
    </source>
</evidence>
<protein>
    <submittedName>
        <fullName evidence="2">Uncharacterized protein</fullName>
    </submittedName>
</protein>
<name>A0A5B7GMJ3_PORTR</name>